<dbReference type="AlphaFoldDB" id="B4QT20"/>
<evidence type="ECO:0000313" key="1">
    <source>
        <dbReference type="EMBL" id="EDX13280.1"/>
    </source>
</evidence>
<protein>
    <submittedName>
        <fullName evidence="1">GD18798</fullName>
    </submittedName>
</protein>
<keyword evidence="2" id="KW-1185">Reference proteome</keyword>
<dbReference type="Proteomes" id="UP000000304">
    <property type="component" value="Chromosome 3R"/>
</dbReference>
<dbReference type="OrthoDB" id="6613664at2759"/>
<accession>B4QT20</accession>
<evidence type="ECO:0000313" key="2">
    <source>
        <dbReference type="Proteomes" id="UP000000304"/>
    </source>
</evidence>
<organism evidence="1 2">
    <name type="scientific">Drosophila simulans</name>
    <name type="common">Fruit fly</name>
    <dbReference type="NCBI Taxonomy" id="7240"/>
    <lineage>
        <taxon>Eukaryota</taxon>
        <taxon>Metazoa</taxon>
        <taxon>Ecdysozoa</taxon>
        <taxon>Arthropoda</taxon>
        <taxon>Hexapoda</taxon>
        <taxon>Insecta</taxon>
        <taxon>Pterygota</taxon>
        <taxon>Neoptera</taxon>
        <taxon>Endopterygota</taxon>
        <taxon>Diptera</taxon>
        <taxon>Brachycera</taxon>
        <taxon>Muscomorpha</taxon>
        <taxon>Ephydroidea</taxon>
        <taxon>Drosophilidae</taxon>
        <taxon>Drosophila</taxon>
        <taxon>Sophophora</taxon>
    </lineage>
</organism>
<gene>
    <name evidence="1" type="primary">Dsim\GD18798</name>
    <name evidence="1" type="ORF">Dsim_GD18798</name>
</gene>
<dbReference type="EMBL" id="CM000364">
    <property type="protein sequence ID" value="EDX13280.1"/>
    <property type="molecule type" value="Genomic_DNA"/>
</dbReference>
<name>B4QT20_DROSI</name>
<sequence>MLDKPAPVGASWYTNLSDFQVQAVEALAFSIRDDHAEGTVYRTQFCLSRLESRPW</sequence>
<dbReference type="STRING" id="7240.B4QT20"/>
<dbReference type="HOGENOM" id="CLU_3034616_0_0_1"/>
<proteinExistence type="predicted"/>
<reference evidence="1 2" key="1">
    <citation type="journal article" date="2007" name="Nature">
        <title>Evolution of genes and genomes on the Drosophila phylogeny.</title>
        <authorList>
            <consortium name="Drosophila 12 Genomes Consortium"/>
            <person name="Clark A.G."/>
            <person name="Eisen M.B."/>
            <person name="Smith D.R."/>
            <person name="Bergman C.M."/>
            <person name="Oliver B."/>
            <person name="Markow T.A."/>
            <person name="Kaufman T.C."/>
            <person name="Kellis M."/>
            <person name="Gelbart W."/>
            <person name="Iyer V.N."/>
            <person name="Pollard D.A."/>
            <person name="Sackton T.B."/>
            <person name="Larracuente A.M."/>
            <person name="Singh N.D."/>
            <person name="Abad J.P."/>
            <person name="Abt D.N."/>
            <person name="Adryan B."/>
            <person name="Aguade M."/>
            <person name="Akashi H."/>
            <person name="Anderson W.W."/>
            <person name="Aquadro C.F."/>
            <person name="Ardell D.H."/>
            <person name="Arguello R."/>
            <person name="Artieri C.G."/>
            <person name="Barbash D.A."/>
            <person name="Barker D."/>
            <person name="Barsanti P."/>
            <person name="Batterham P."/>
            <person name="Batzoglou S."/>
            <person name="Begun D."/>
            <person name="Bhutkar A."/>
            <person name="Blanco E."/>
            <person name="Bosak S.A."/>
            <person name="Bradley R.K."/>
            <person name="Brand A.D."/>
            <person name="Brent M.R."/>
            <person name="Brooks A.N."/>
            <person name="Brown R.H."/>
            <person name="Butlin R.K."/>
            <person name="Caggese C."/>
            <person name="Calvi B.R."/>
            <person name="Bernardo de Carvalho A."/>
            <person name="Caspi A."/>
            <person name="Castrezana S."/>
            <person name="Celniker S.E."/>
            <person name="Chang J.L."/>
            <person name="Chapple C."/>
            <person name="Chatterji S."/>
            <person name="Chinwalla A."/>
            <person name="Civetta A."/>
            <person name="Clifton S.W."/>
            <person name="Comeron J.M."/>
            <person name="Costello J.C."/>
            <person name="Coyne J.A."/>
            <person name="Daub J."/>
            <person name="David R.G."/>
            <person name="Delcher A.L."/>
            <person name="Delehaunty K."/>
            <person name="Do C.B."/>
            <person name="Ebling H."/>
            <person name="Edwards K."/>
            <person name="Eickbush T."/>
            <person name="Evans J.D."/>
            <person name="Filipski A."/>
            <person name="Findeiss S."/>
            <person name="Freyhult E."/>
            <person name="Fulton L."/>
            <person name="Fulton R."/>
            <person name="Garcia A.C."/>
            <person name="Gardiner A."/>
            <person name="Garfield D.A."/>
            <person name="Garvin B.E."/>
            <person name="Gibson G."/>
            <person name="Gilbert D."/>
            <person name="Gnerre S."/>
            <person name="Godfrey J."/>
            <person name="Good R."/>
            <person name="Gotea V."/>
            <person name="Gravely B."/>
            <person name="Greenberg A.J."/>
            <person name="Griffiths-Jones S."/>
            <person name="Gross S."/>
            <person name="Guigo R."/>
            <person name="Gustafson E.A."/>
            <person name="Haerty W."/>
            <person name="Hahn M.W."/>
            <person name="Halligan D.L."/>
            <person name="Halpern A.L."/>
            <person name="Halter G.M."/>
            <person name="Han M.V."/>
            <person name="Heger A."/>
            <person name="Hillier L."/>
            <person name="Hinrichs A.S."/>
            <person name="Holmes I."/>
            <person name="Hoskins R.A."/>
            <person name="Hubisz M.J."/>
            <person name="Hultmark D."/>
            <person name="Huntley M.A."/>
            <person name="Jaffe D.B."/>
            <person name="Jagadeeshan S."/>
            <person name="Jeck W.R."/>
            <person name="Johnson J."/>
            <person name="Jones C.D."/>
            <person name="Jordan W.C."/>
            <person name="Karpen G.H."/>
            <person name="Kataoka E."/>
            <person name="Keightley P.D."/>
            <person name="Kheradpour P."/>
            <person name="Kirkness E.F."/>
            <person name="Koerich L.B."/>
            <person name="Kristiansen K."/>
            <person name="Kudrna D."/>
            <person name="Kulathinal R.J."/>
            <person name="Kumar S."/>
            <person name="Kwok R."/>
            <person name="Lander E."/>
            <person name="Langley C.H."/>
            <person name="Lapoint R."/>
            <person name="Lazzaro B.P."/>
            <person name="Lee S.J."/>
            <person name="Levesque L."/>
            <person name="Li R."/>
            <person name="Lin C.F."/>
            <person name="Lin M.F."/>
            <person name="Lindblad-Toh K."/>
            <person name="Llopart A."/>
            <person name="Long M."/>
            <person name="Low L."/>
            <person name="Lozovsky E."/>
            <person name="Lu J."/>
            <person name="Luo M."/>
            <person name="Machado C.A."/>
            <person name="Makalowski W."/>
            <person name="Marzo M."/>
            <person name="Matsuda M."/>
            <person name="Matzkin L."/>
            <person name="McAllister B."/>
            <person name="McBride C.S."/>
            <person name="McKernan B."/>
            <person name="McKernan K."/>
            <person name="Mendez-Lago M."/>
            <person name="Minx P."/>
            <person name="Mollenhauer M.U."/>
            <person name="Montooth K."/>
            <person name="Mount S.M."/>
            <person name="Mu X."/>
            <person name="Myers E."/>
            <person name="Negre B."/>
            <person name="Newfeld S."/>
            <person name="Nielsen R."/>
            <person name="Noor M.A."/>
            <person name="O'Grady P."/>
            <person name="Pachter L."/>
            <person name="Papaceit M."/>
            <person name="Parisi M.J."/>
            <person name="Parisi M."/>
            <person name="Parts L."/>
            <person name="Pedersen J.S."/>
            <person name="Pesole G."/>
            <person name="Phillippy A.M."/>
            <person name="Ponting C.P."/>
            <person name="Pop M."/>
            <person name="Porcelli D."/>
            <person name="Powell J.R."/>
            <person name="Prohaska S."/>
            <person name="Pruitt K."/>
            <person name="Puig M."/>
            <person name="Quesneville H."/>
            <person name="Ram K.R."/>
            <person name="Rand D."/>
            <person name="Rasmussen M.D."/>
            <person name="Reed L.K."/>
            <person name="Reenan R."/>
            <person name="Reily A."/>
            <person name="Remington K.A."/>
            <person name="Rieger T.T."/>
            <person name="Ritchie M.G."/>
            <person name="Robin C."/>
            <person name="Rogers Y.H."/>
            <person name="Rohde C."/>
            <person name="Rozas J."/>
            <person name="Rubenfield M.J."/>
            <person name="Ruiz A."/>
            <person name="Russo S."/>
            <person name="Salzberg S.L."/>
            <person name="Sanchez-Gracia A."/>
            <person name="Saranga D.J."/>
            <person name="Sato H."/>
            <person name="Schaeffer S.W."/>
            <person name="Schatz M.C."/>
            <person name="Schlenke T."/>
            <person name="Schwartz R."/>
            <person name="Segarra C."/>
            <person name="Singh R.S."/>
            <person name="Sirot L."/>
            <person name="Sirota M."/>
            <person name="Sisneros N.B."/>
            <person name="Smith C.D."/>
            <person name="Smith T.F."/>
            <person name="Spieth J."/>
            <person name="Stage D.E."/>
            <person name="Stark A."/>
            <person name="Stephan W."/>
            <person name="Strausberg R.L."/>
            <person name="Strempel S."/>
            <person name="Sturgill D."/>
            <person name="Sutton G."/>
            <person name="Sutton G.G."/>
            <person name="Tao W."/>
            <person name="Teichmann S."/>
            <person name="Tobari Y.N."/>
            <person name="Tomimura Y."/>
            <person name="Tsolas J.M."/>
            <person name="Valente V.L."/>
            <person name="Venter E."/>
            <person name="Venter J.C."/>
            <person name="Vicario S."/>
            <person name="Vieira F.G."/>
            <person name="Vilella A.J."/>
            <person name="Villasante A."/>
            <person name="Walenz B."/>
            <person name="Wang J."/>
            <person name="Wasserman M."/>
            <person name="Watts T."/>
            <person name="Wilson D."/>
            <person name="Wilson R.K."/>
            <person name="Wing R.A."/>
            <person name="Wolfner M.F."/>
            <person name="Wong A."/>
            <person name="Wong G.K."/>
            <person name="Wu C.I."/>
            <person name="Wu G."/>
            <person name="Yamamoto D."/>
            <person name="Yang H.P."/>
            <person name="Yang S.P."/>
            <person name="Yorke J.A."/>
            <person name="Yoshida K."/>
            <person name="Zdobnov E."/>
            <person name="Zhang P."/>
            <person name="Zhang Y."/>
            <person name="Zimin A.V."/>
            <person name="Baldwin J."/>
            <person name="Abdouelleil A."/>
            <person name="Abdulkadir J."/>
            <person name="Abebe A."/>
            <person name="Abera B."/>
            <person name="Abreu J."/>
            <person name="Acer S.C."/>
            <person name="Aftuck L."/>
            <person name="Alexander A."/>
            <person name="An P."/>
            <person name="Anderson E."/>
            <person name="Anderson S."/>
            <person name="Arachi H."/>
            <person name="Azer M."/>
            <person name="Bachantsang P."/>
            <person name="Barry A."/>
            <person name="Bayul T."/>
            <person name="Berlin A."/>
            <person name="Bessette D."/>
            <person name="Bloom T."/>
            <person name="Blye J."/>
            <person name="Boguslavskiy L."/>
            <person name="Bonnet C."/>
            <person name="Boukhgalter B."/>
            <person name="Bourzgui I."/>
            <person name="Brown A."/>
            <person name="Cahill P."/>
            <person name="Channer S."/>
            <person name="Cheshatsang Y."/>
            <person name="Chuda L."/>
            <person name="Citroen M."/>
            <person name="Collymore A."/>
            <person name="Cooke P."/>
            <person name="Costello M."/>
            <person name="D'Aco K."/>
            <person name="Daza R."/>
            <person name="De Haan G."/>
            <person name="DeGray S."/>
            <person name="DeMaso C."/>
            <person name="Dhargay N."/>
            <person name="Dooley K."/>
            <person name="Dooley E."/>
            <person name="Doricent M."/>
            <person name="Dorje P."/>
            <person name="Dorjee K."/>
            <person name="Dupes A."/>
            <person name="Elong R."/>
            <person name="Falk J."/>
            <person name="Farina A."/>
            <person name="Faro S."/>
            <person name="Ferguson D."/>
            <person name="Fisher S."/>
            <person name="Foley C.D."/>
            <person name="Franke A."/>
            <person name="Friedrich D."/>
            <person name="Gadbois L."/>
            <person name="Gearin G."/>
            <person name="Gearin C.R."/>
            <person name="Giannoukos G."/>
            <person name="Goode T."/>
            <person name="Graham J."/>
            <person name="Grandbois E."/>
            <person name="Grewal S."/>
            <person name="Gyaltsen K."/>
            <person name="Hafez N."/>
            <person name="Hagos B."/>
            <person name="Hall J."/>
            <person name="Henson C."/>
            <person name="Hollinger A."/>
            <person name="Honan T."/>
            <person name="Huard M.D."/>
            <person name="Hughes L."/>
            <person name="Hurhula B."/>
            <person name="Husby M.E."/>
            <person name="Kamat A."/>
            <person name="Kanga B."/>
            <person name="Kashin S."/>
            <person name="Khazanovich D."/>
            <person name="Kisner P."/>
            <person name="Lance K."/>
            <person name="Lara M."/>
            <person name="Lee W."/>
            <person name="Lennon N."/>
            <person name="Letendre F."/>
            <person name="LeVine R."/>
            <person name="Lipovsky A."/>
            <person name="Liu X."/>
            <person name="Liu J."/>
            <person name="Liu S."/>
            <person name="Lokyitsang T."/>
            <person name="Lokyitsang Y."/>
            <person name="Lubonja R."/>
            <person name="Lui A."/>
            <person name="MacDonald P."/>
            <person name="Magnisalis V."/>
            <person name="Maru K."/>
            <person name="Matthews C."/>
            <person name="McCusker W."/>
            <person name="McDonough S."/>
            <person name="Mehta T."/>
            <person name="Meldrim J."/>
            <person name="Meneus L."/>
            <person name="Mihai O."/>
            <person name="Mihalev A."/>
            <person name="Mihova T."/>
            <person name="Mittelman R."/>
            <person name="Mlenga V."/>
            <person name="Montmayeur A."/>
            <person name="Mulrain L."/>
            <person name="Navidi A."/>
            <person name="Naylor J."/>
            <person name="Negash T."/>
            <person name="Nguyen T."/>
            <person name="Nguyen N."/>
            <person name="Nicol R."/>
            <person name="Norbu C."/>
            <person name="Norbu N."/>
            <person name="Novod N."/>
            <person name="O'Neill B."/>
            <person name="Osman S."/>
            <person name="Markiewicz E."/>
            <person name="Oyono O.L."/>
            <person name="Patti C."/>
            <person name="Phunkhang P."/>
            <person name="Pierre F."/>
            <person name="Priest M."/>
            <person name="Raghuraman S."/>
            <person name="Rege F."/>
            <person name="Reyes R."/>
            <person name="Rise C."/>
            <person name="Rogov P."/>
            <person name="Ross K."/>
            <person name="Ryan E."/>
            <person name="Settipalli S."/>
            <person name="Shea T."/>
            <person name="Sherpa N."/>
            <person name="Shi L."/>
            <person name="Shih D."/>
            <person name="Sparrow T."/>
            <person name="Spaulding J."/>
            <person name="Stalker J."/>
            <person name="Stange-Thomann N."/>
            <person name="Stavropoulos S."/>
            <person name="Stone C."/>
            <person name="Strader C."/>
            <person name="Tesfaye S."/>
            <person name="Thomson T."/>
            <person name="Thoulutsang Y."/>
            <person name="Thoulutsang D."/>
            <person name="Topham K."/>
            <person name="Topping I."/>
            <person name="Tsamla T."/>
            <person name="Vassiliev H."/>
            <person name="Vo A."/>
            <person name="Wangchuk T."/>
            <person name="Wangdi T."/>
            <person name="Weiand M."/>
            <person name="Wilkinson J."/>
            <person name="Wilson A."/>
            <person name="Yadav S."/>
            <person name="Young G."/>
            <person name="Yu Q."/>
            <person name="Zembek L."/>
            <person name="Zhong D."/>
            <person name="Zimmer A."/>
            <person name="Zwirko Z."/>
            <person name="Jaffe D.B."/>
            <person name="Alvarez P."/>
            <person name="Brockman W."/>
            <person name="Butler J."/>
            <person name="Chin C."/>
            <person name="Gnerre S."/>
            <person name="Grabherr M."/>
            <person name="Kleber M."/>
            <person name="Mauceli E."/>
            <person name="MacCallum I."/>
        </authorList>
    </citation>
    <scope>NUCLEOTIDE SEQUENCE [LARGE SCALE GENOMIC DNA]</scope>
    <source>
        <strain evidence="2">white501</strain>
    </source>
</reference>